<dbReference type="GO" id="GO:0006511">
    <property type="term" value="P:ubiquitin-dependent protein catabolic process"/>
    <property type="evidence" value="ECO:0007669"/>
    <property type="project" value="TreeGrafter"/>
</dbReference>
<dbReference type="GO" id="GO:0061630">
    <property type="term" value="F:ubiquitin protein ligase activity"/>
    <property type="evidence" value="ECO:0007669"/>
    <property type="project" value="TreeGrafter"/>
</dbReference>
<dbReference type="OrthoDB" id="8062037at2759"/>
<evidence type="ECO:0000256" key="3">
    <source>
        <dbReference type="ARBA" id="ARBA00022833"/>
    </source>
</evidence>
<dbReference type="Proteomes" id="UP001141806">
    <property type="component" value="Unassembled WGS sequence"/>
</dbReference>
<dbReference type="PANTHER" id="PTHR45931">
    <property type="entry name" value="SI:CH211-59O9.10"/>
    <property type="match status" value="1"/>
</dbReference>
<dbReference type="SMART" id="SM00184">
    <property type="entry name" value="RING"/>
    <property type="match status" value="1"/>
</dbReference>
<dbReference type="SUPFAM" id="SSF57850">
    <property type="entry name" value="RING/U-box"/>
    <property type="match status" value="1"/>
</dbReference>
<sequence length="381" mass="42800">MGMLSMGNSNSRLILLLKFKIPINQRRKKISGPPELQASNQWDLPAVSYAAEPHEITNTDAGEGIYKIVVGSSVFALTFSFIRLVVGNAETICHQRVALYKLSLKMSNPIAFKSLVLHGPAAAKQIMERNTMSAGTNNLAPRSWHVQNSDSNQSNIPITHIPSSRHADIGGRTTDPWRTFEERMRLGPYGLTGFPGQSLSPVRFVFRDGERAGVNPLLRQFVQESPPRIIGQWNMPPEEEPGLTQEQQRKALKQLKKHVYNPAKNKPKRSFYYRGNASNSSHLKEEGRDDDGKGCPICLEDFVPNEEILMTPCKHMFHDECILPWVKSHGQCPVCRSALCDMGRRAQPPINIPGLRNDIMPDVITLMRAMEETLDWLTAPR</sequence>
<evidence type="ECO:0000256" key="5">
    <source>
        <dbReference type="SAM" id="MobiDB-lite"/>
    </source>
</evidence>
<proteinExistence type="predicted"/>
<dbReference type="Gene3D" id="3.30.40.10">
    <property type="entry name" value="Zinc/RING finger domain, C3HC4 (zinc finger)"/>
    <property type="match status" value="1"/>
</dbReference>
<evidence type="ECO:0000256" key="1">
    <source>
        <dbReference type="ARBA" id="ARBA00022723"/>
    </source>
</evidence>
<evidence type="ECO:0000256" key="4">
    <source>
        <dbReference type="PROSITE-ProRule" id="PRU00175"/>
    </source>
</evidence>
<dbReference type="PROSITE" id="PS50089">
    <property type="entry name" value="ZF_RING_2"/>
    <property type="match status" value="1"/>
</dbReference>
<dbReference type="GO" id="GO:0008270">
    <property type="term" value="F:zinc ion binding"/>
    <property type="evidence" value="ECO:0007669"/>
    <property type="project" value="UniProtKB-KW"/>
</dbReference>
<organism evidence="7 8">
    <name type="scientific">Protea cynaroides</name>
    <dbReference type="NCBI Taxonomy" id="273540"/>
    <lineage>
        <taxon>Eukaryota</taxon>
        <taxon>Viridiplantae</taxon>
        <taxon>Streptophyta</taxon>
        <taxon>Embryophyta</taxon>
        <taxon>Tracheophyta</taxon>
        <taxon>Spermatophyta</taxon>
        <taxon>Magnoliopsida</taxon>
        <taxon>Proteales</taxon>
        <taxon>Proteaceae</taxon>
        <taxon>Protea</taxon>
    </lineage>
</organism>
<reference evidence="7" key="1">
    <citation type="journal article" date="2023" name="Plant J.">
        <title>The genome of the king protea, Protea cynaroides.</title>
        <authorList>
            <person name="Chang J."/>
            <person name="Duong T.A."/>
            <person name="Schoeman C."/>
            <person name="Ma X."/>
            <person name="Roodt D."/>
            <person name="Barker N."/>
            <person name="Li Z."/>
            <person name="Van de Peer Y."/>
            <person name="Mizrachi E."/>
        </authorList>
    </citation>
    <scope>NUCLEOTIDE SEQUENCE</scope>
    <source>
        <tissue evidence="7">Young leaves</tissue>
    </source>
</reference>
<evidence type="ECO:0000313" key="7">
    <source>
        <dbReference type="EMBL" id="KAJ4980494.1"/>
    </source>
</evidence>
<feature type="compositionally biased region" description="Basic and acidic residues" evidence="5">
    <location>
        <begin position="282"/>
        <end position="291"/>
    </location>
</feature>
<feature type="region of interest" description="Disordered" evidence="5">
    <location>
        <begin position="265"/>
        <end position="291"/>
    </location>
</feature>
<dbReference type="InterPro" id="IPR013083">
    <property type="entry name" value="Znf_RING/FYVE/PHD"/>
</dbReference>
<feature type="domain" description="RING-type" evidence="6">
    <location>
        <begin position="295"/>
        <end position="336"/>
    </location>
</feature>
<protein>
    <recommendedName>
        <fullName evidence="6">RING-type domain-containing protein</fullName>
    </recommendedName>
</protein>
<dbReference type="GO" id="GO:0005634">
    <property type="term" value="C:nucleus"/>
    <property type="evidence" value="ECO:0007669"/>
    <property type="project" value="TreeGrafter"/>
</dbReference>
<keyword evidence="1" id="KW-0479">Metal-binding</keyword>
<dbReference type="InterPro" id="IPR001841">
    <property type="entry name" value="Znf_RING"/>
</dbReference>
<evidence type="ECO:0000313" key="8">
    <source>
        <dbReference type="Proteomes" id="UP001141806"/>
    </source>
</evidence>
<dbReference type="InterPro" id="IPR051834">
    <property type="entry name" value="RING_finger_E3_ligase"/>
</dbReference>
<keyword evidence="3" id="KW-0862">Zinc</keyword>
<dbReference type="Pfam" id="PF13639">
    <property type="entry name" value="zf-RING_2"/>
    <property type="match status" value="1"/>
</dbReference>
<evidence type="ECO:0000259" key="6">
    <source>
        <dbReference type="PROSITE" id="PS50089"/>
    </source>
</evidence>
<gene>
    <name evidence="7" type="ORF">NE237_031331</name>
</gene>
<keyword evidence="8" id="KW-1185">Reference proteome</keyword>
<dbReference type="AlphaFoldDB" id="A0A9Q0L1B0"/>
<keyword evidence="2 4" id="KW-0863">Zinc-finger</keyword>
<dbReference type="EMBL" id="JAMYWD010000001">
    <property type="protein sequence ID" value="KAJ4980494.1"/>
    <property type="molecule type" value="Genomic_DNA"/>
</dbReference>
<comment type="caution">
    <text evidence="7">The sequence shown here is derived from an EMBL/GenBank/DDBJ whole genome shotgun (WGS) entry which is preliminary data.</text>
</comment>
<name>A0A9Q0L1B0_9MAGN</name>
<accession>A0A9Q0L1B0</accession>
<dbReference type="PANTHER" id="PTHR45931:SF3">
    <property type="entry name" value="RING ZINC FINGER-CONTAINING PROTEIN"/>
    <property type="match status" value="1"/>
</dbReference>
<evidence type="ECO:0000256" key="2">
    <source>
        <dbReference type="ARBA" id="ARBA00022771"/>
    </source>
</evidence>